<keyword evidence="2" id="KW-1185">Reference proteome</keyword>
<dbReference type="OMA" id="VDNEQMF"/>
<keyword evidence="1" id="KW-0808">Transferase</keyword>
<evidence type="ECO:0000313" key="2">
    <source>
        <dbReference type="Proteomes" id="UP000324585"/>
    </source>
</evidence>
<name>A0A5J4YY64_PORPP</name>
<dbReference type="Proteomes" id="UP000324585">
    <property type="component" value="Unassembled WGS sequence"/>
</dbReference>
<dbReference type="Pfam" id="PF03637">
    <property type="entry name" value="Mob1_phocein"/>
    <property type="match status" value="1"/>
</dbReference>
<reference evidence="2" key="1">
    <citation type="journal article" date="2019" name="Nat. Commun.">
        <title>Expansion of phycobilisome linker gene families in mesophilic red algae.</title>
        <authorList>
            <person name="Lee J."/>
            <person name="Kim D."/>
            <person name="Bhattacharya D."/>
            <person name="Yoon H.S."/>
        </authorList>
    </citation>
    <scope>NUCLEOTIDE SEQUENCE [LARGE SCALE GENOMIC DNA]</scope>
    <source>
        <strain evidence="2">CCMP 1328</strain>
    </source>
</reference>
<proteinExistence type="predicted"/>
<dbReference type="OrthoDB" id="8170117at2759"/>
<dbReference type="Gene3D" id="1.20.140.30">
    <property type="entry name" value="MOB kinase activator"/>
    <property type="match status" value="1"/>
</dbReference>
<dbReference type="InterPro" id="IPR005301">
    <property type="entry name" value="MOB_kinase_act_fam"/>
</dbReference>
<dbReference type="SMART" id="SM01388">
    <property type="entry name" value="Mob1_phocein"/>
    <property type="match status" value="1"/>
</dbReference>
<protein>
    <submittedName>
        <fullName evidence="1">MOB kinase activator-like 1</fullName>
    </submittedName>
</protein>
<comment type="caution">
    <text evidence="1">The sequence shown here is derived from an EMBL/GenBank/DDBJ whole genome shotgun (WGS) entry which is preliminary data.</text>
</comment>
<gene>
    <name evidence="1" type="ORF">FVE85_2220</name>
</gene>
<sequence>MLSLFERSKTFKSRKPGGGTARYDLQRLSQEILKQSLHAGNLREACKAPDGYDVNDWLSVNIVDLFNQINLIYGSMCEECTDKSCPVMNAGPKYEYLWQDAESEKYKSPTRLSAPKYVDALMDWVDRQLADEEIFPTAPGKPFPESFRSTVKAIMKRLFRVYAHIYHSHLDEIIACGAEAHLSTCFKHFVYFGQEFNLLPVKELDPLKDVIAKL</sequence>
<dbReference type="AlphaFoldDB" id="A0A5J4YY64"/>
<dbReference type="SUPFAM" id="SSF101152">
    <property type="entry name" value="Mob1/phocein"/>
    <property type="match status" value="1"/>
</dbReference>
<evidence type="ECO:0000313" key="1">
    <source>
        <dbReference type="EMBL" id="KAA8496065.1"/>
    </source>
</evidence>
<accession>A0A5J4YY64</accession>
<dbReference type="PANTHER" id="PTHR22599">
    <property type="entry name" value="MPS ONE BINDER KINASE ACTIVATOR-LIKE MOB"/>
    <property type="match status" value="1"/>
</dbReference>
<organism evidence="1 2">
    <name type="scientific">Porphyridium purpureum</name>
    <name type="common">Red alga</name>
    <name type="synonym">Porphyridium cruentum</name>
    <dbReference type="NCBI Taxonomy" id="35688"/>
    <lineage>
        <taxon>Eukaryota</taxon>
        <taxon>Rhodophyta</taxon>
        <taxon>Bangiophyceae</taxon>
        <taxon>Porphyridiales</taxon>
        <taxon>Porphyridiaceae</taxon>
        <taxon>Porphyridium</taxon>
    </lineage>
</organism>
<dbReference type="GO" id="GO:0016301">
    <property type="term" value="F:kinase activity"/>
    <property type="evidence" value="ECO:0007669"/>
    <property type="project" value="UniProtKB-KW"/>
</dbReference>
<dbReference type="EMBL" id="VRMN01000003">
    <property type="protein sequence ID" value="KAA8496065.1"/>
    <property type="molecule type" value="Genomic_DNA"/>
</dbReference>
<dbReference type="InterPro" id="IPR036703">
    <property type="entry name" value="MOB_kinase_act_sf"/>
</dbReference>
<keyword evidence="1" id="KW-0418">Kinase</keyword>